<dbReference type="RefSeq" id="XP_008819129.1">
    <property type="nucleotide sequence ID" value="XM_008820907.1"/>
</dbReference>
<reference evidence="2 3" key="1">
    <citation type="submission" date="2013-02" db="EMBL/GenBank/DDBJ databases">
        <title>The Genome Sequence of Plasmodium inui San Antonio 1.</title>
        <authorList>
            <consortium name="The Broad Institute Genome Sequencing Platform"/>
            <consortium name="The Broad Institute Genome Sequencing Center for Infectious Disease"/>
            <person name="Neafsey D."/>
            <person name="Cheeseman I."/>
            <person name="Volkman S."/>
            <person name="Adams J."/>
            <person name="Walker B."/>
            <person name="Young S.K."/>
            <person name="Zeng Q."/>
            <person name="Gargeya S."/>
            <person name="Fitzgerald M."/>
            <person name="Haas B."/>
            <person name="Abouelleil A."/>
            <person name="Alvarado L."/>
            <person name="Arachchi H.M."/>
            <person name="Berlin A.M."/>
            <person name="Chapman S.B."/>
            <person name="Dewar J."/>
            <person name="Goldberg J."/>
            <person name="Griggs A."/>
            <person name="Gujja S."/>
            <person name="Hansen M."/>
            <person name="Howarth C."/>
            <person name="Imamovic A."/>
            <person name="Larimer J."/>
            <person name="McCowan C."/>
            <person name="Murphy C."/>
            <person name="Neiman D."/>
            <person name="Pearson M."/>
            <person name="Priest M."/>
            <person name="Roberts A."/>
            <person name="Saif S."/>
            <person name="Shea T."/>
            <person name="Sisk P."/>
            <person name="Sykes S."/>
            <person name="Wortman J."/>
            <person name="Nusbaum C."/>
            <person name="Birren B."/>
        </authorList>
    </citation>
    <scope>NUCLEOTIDE SEQUENCE [LARGE SCALE GENOMIC DNA]</scope>
    <source>
        <strain evidence="2 3">San Antonio 1</strain>
    </source>
</reference>
<dbReference type="VEuPathDB" id="PlasmoDB:C922_05336"/>
<feature type="compositionally biased region" description="Polar residues" evidence="1">
    <location>
        <begin position="91"/>
        <end position="102"/>
    </location>
</feature>
<dbReference type="GeneID" id="20040610"/>
<organism evidence="2 3">
    <name type="scientific">Plasmodium inui San Antonio 1</name>
    <dbReference type="NCBI Taxonomy" id="1237626"/>
    <lineage>
        <taxon>Eukaryota</taxon>
        <taxon>Sar</taxon>
        <taxon>Alveolata</taxon>
        <taxon>Apicomplexa</taxon>
        <taxon>Aconoidasida</taxon>
        <taxon>Haemosporida</taxon>
        <taxon>Plasmodiidae</taxon>
        <taxon>Plasmodium</taxon>
        <taxon>Plasmodium (Plasmodium)</taxon>
    </lineage>
</organism>
<gene>
    <name evidence="2" type="ORF">C922_05336</name>
</gene>
<keyword evidence="3" id="KW-1185">Reference proteome</keyword>
<evidence type="ECO:0000256" key="1">
    <source>
        <dbReference type="SAM" id="MobiDB-lite"/>
    </source>
</evidence>
<accession>W7AG59</accession>
<name>W7AG59_9APIC</name>
<feature type="region of interest" description="Disordered" evidence="1">
    <location>
        <begin position="1"/>
        <end position="104"/>
    </location>
</feature>
<dbReference type="EMBL" id="KI965516">
    <property type="protein sequence ID" value="EUD64291.1"/>
    <property type="molecule type" value="Genomic_DNA"/>
</dbReference>
<feature type="region of interest" description="Disordered" evidence="1">
    <location>
        <begin position="129"/>
        <end position="176"/>
    </location>
</feature>
<evidence type="ECO:0000313" key="3">
    <source>
        <dbReference type="Proteomes" id="UP000030640"/>
    </source>
</evidence>
<sequence length="176" mass="20118">MKLKKQGKIVSMDPKPNSLTPSKGTDPTLDTLDWTELDRREINKGSEPNHKTKPLYNISEEDKDKSKTPQRQESIDPTLKEDVSIKKQYHKPNSQLKASNPKNYFKTKMQKLVTNHRKEIFPAKSPNRLLLSKFNKPPIEPEITDSETKGSKPGRSHASSIMGWKDKITISTSKHK</sequence>
<proteinExistence type="predicted"/>
<protein>
    <submittedName>
        <fullName evidence="2">Uncharacterized protein</fullName>
    </submittedName>
</protein>
<evidence type="ECO:0000313" key="2">
    <source>
        <dbReference type="EMBL" id="EUD64291.1"/>
    </source>
</evidence>
<feature type="compositionally biased region" description="Basic and acidic residues" evidence="1">
    <location>
        <begin position="36"/>
        <end position="50"/>
    </location>
</feature>
<dbReference type="Proteomes" id="UP000030640">
    <property type="component" value="Unassembled WGS sequence"/>
</dbReference>
<dbReference type="AlphaFoldDB" id="W7AG59"/>